<evidence type="ECO:0000313" key="2">
    <source>
        <dbReference type="EMBL" id="KAJ1186924.1"/>
    </source>
</evidence>
<dbReference type="EMBL" id="JANPWB010000005">
    <property type="protein sequence ID" value="KAJ1186924.1"/>
    <property type="molecule type" value="Genomic_DNA"/>
</dbReference>
<dbReference type="Proteomes" id="UP001066276">
    <property type="component" value="Chromosome 3_1"/>
</dbReference>
<feature type="region of interest" description="Disordered" evidence="1">
    <location>
        <begin position="1"/>
        <end position="70"/>
    </location>
</feature>
<evidence type="ECO:0000313" key="3">
    <source>
        <dbReference type="Proteomes" id="UP001066276"/>
    </source>
</evidence>
<feature type="compositionally biased region" description="Basic and acidic residues" evidence="1">
    <location>
        <begin position="84"/>
        <end position="97"/>
    </location>
</feature>
<reference evidence="2" key="1">
    <citation type="journal article" date="2022" name="bioRxiv">
        <title>Sequencing and chromosome-scale assembly of the giantPleurodeles waltlgenome.</title>
        <authorList>
            <person name="Brown T."/>
            <person name="Elewa A."/>
            <person name="Iarovenko S."/>
            <person name="Subramanian E."/>
            <person name="Araus A.J."/>
            <person name="Petzold A."/>
            <person name="Susuki M."/>
            <person name="Suzuki K.-i.T."/>
            <person name="Hayashi T."/>
            <person name="Toyoda A."/>
            <person name="Oliveira C."/>
            <person name="Osipova E."/>
            <person name="Leigh N.D."/>
            <person name="Simon A."/>
            <person name="Yun M.H."/>
        </authorList>
    </citation>
    <scope>NUCLEOTIDE SEQUENCE</scope>
    <source>
        <strain evidence="2">20211129_DDA</strain>
        <tissue evidence="2">Liver</tissue>
    </source>
</reference>
<protein>
    <submittedName>
        <fullName evidence="2">Uncharacterized protein</fullName>
    </submittedName>
</protein>
<keyword evidence="3" id="KW-1185">Reference proteome</keyword>
<comment type="caution">
    <text evidence="2">The sequence shown here is derived from an EMBL/GenBank/DDBJ whole genome shotgun (WGS) entry which is preliminary data.</text>
</comment>
<proteinExistence type="predicted"/>
<gene>
    <name evidence="2" type="ORF">NDU88_003704</name>
</gene>
<feature type="compositionally biased region" description="Basic and acidic residues" evidence="1">
    <location>
        <begin position="33"/>
        <end position="45"/>
    </location>
</feature>
<accession>A0AAV7UFY7</accession>
<organism evidence="2 3">
    <name type="scientific">Pleurodeles waltl</name>
    <name type="common">Iberian ribbed newt</name>
    <dbReference type="NCBI Taxonomy" id="8319"/>
    <lineage>
        <taxon>Eukaryota</taxon>
        <taxon>Metazoa</taxon>
        <taxon>Chordata</taxon>
        <taxon>Craniata</taxon>
        <taxon>Vertebrata</taxon>
        <taxon>Euteleostomi</taxon>
        <taxon>Amphibia</taxon>
        <taxon>Batrachia</taxon>
        <taxon>Caudata</taxon>
        <taxon>Salamandroidea</taxon>
        <taxon>Salamandridae</taxon>
        <taxon>Pleurodelinae</taxon>
        <taxon>Pleurodeles</taxon>
    </lineage>
</organism>
<evidence type="ECO:0000256" key="1">
    <source>
        <dbReference type="SAM" id="MobiDB-lite"/>
    </source>
</evidence>
<sequence>MPRGIHPERNPGGADRREDQRDGRRPRRSTTGRRPELLGGKEFRGADTLTVPTLERRPLAPGSTLLGPATIQEKRGQVRYGVQHGEKGGKREEEGVHGHNTTSTDGVGIGIEKEGREDITSTD</sequence>
<feature type="region of interest" description="Disordered" evidence="1">
    <location>
        <begin position="82"/>
        <end position="123"/>
    </location>
</feature>
<feature type="compositionally biased region" description="Basic and acidic residues" evidence="1">
    <location>
        <begin position="1"/>
        <end position="23"/>
    </location>
</feature>
<feature type="compositionally biased region" description="Basic and acidic residues" evidence="1">
    <location>
        <begin position="111"/>
        <end position="123"/>
    </location>
</feature>
<name>A0AAV7UFY7_PLEWA</name>
<dbReference type="AlphaFoldDB" id="A0AAV7UFY7"/>